<reference evidence="1 2" key="1">
    <citation type="journal article" date="2023" name="Nucleic Acids Res.">
        <title>The hologenome of Daphnia magna reveals possible DNA methylation and microbiome-mediated evolution of the host genome.</title>
        <authorList>
            <person name="Chaturvedi A."/>
            <person name="Li X."/>
            <person name="Dhandapani V."/>
            <person name="Marshall H."/>
            <person name="Kissane S."/>
            <person name="Cuenca-Cambronero M."/>
            <person name="Asole G."/>
            <person name="Calvet F."/>
            <person name="Ruiz-Romero M."/>
            <person name="Marangio P."/>
            <person name="Guigo R."/>
            <person name="Rago D."/>
            <person name="Mirbahai L."/>
            <person name="Eastwood N."/>
            <person name="Colbourne J.K."/>
            <person name="Zhou J."/>
            <person name="Mallon E."/>
            <person name="Orsini L."/>
        </authorList>
    </citation>
    <scope>NUCLEOTIDE SEQUENCE [LARGE SCALE GENOMIC DNA]</scope>
    <source>
        <strain evidence="1">LRV0_1</strain>
    </source>
</reference>
<dbReference type="EMBL" id="JAOYFB010000038">
    <property type="protein sequence ID" value="KAK4027512.1"/>
    <property type="molecule type" value="Genomic_DNA"/>
</dbReference>
<evidence type="ECO:0000313" key="2">
    <source>
        <dbReference type="Proteomes" id="UP001234178"/>
    </source>
</evidence>
<comment type="caution">
    <text evidence="1">The sequence shown here is derived from an EMBL/GenBank/DDBJ whole genome shotgun (WGS) entry which is preliminary data.</text>
</comment>
<sequence length="69" mass="8315">MDSSIITQDSGANGWFVSFKDSRFIAELKGRRESNFIQPLYDWFPRKILACQQFDVLRLERHYRIFKLK</sequence>
<name>A0ABR0AQX4_9CRUS</name>
<organism evidence="1 2">
    <name type="scientific">Daphnia magna</name>
    <dbReference type="NCBI Taxonomy" id="35525"/>
    <lineage>
        <taxon>Eukaryota</taxon>
        <taxon>Metazoa</taxon>
        <taxon>Ecdysozoa</taxon>
        <taxon>Arthropoda</taxon>
        <taxon>Crustacea</taxon>
        <taxon>Branchiopoda</taxon>
        <taxon>Diplostraca</taxon>
        <taxon>Cladocera</taxon>
        <taxon>Anomopoda</taxon>
        <taxon>Daphniidae</taxon>
        <taxon>Daphnia</taxon>
    </lineage>
</organism>
<proteinExistence type="predicted"/>
<gene>
    <name evidence="1" type="ORF">OUZ56_016558</name>
</gene>
<dbReference type="Proteomes" id="UP001234178">
    <property type="component" value="Unassembled WGS sequence"/>
</dbReference>
<evidence type="ECO:0000313" key="1">
    <source>
        <dbReference type="EMBL" id="KAK4027512.1"/>
    </source>
</evidence>
<protein>
    <submittedName>
        <fullName evidence="1">Uncharacterized protein</fullName>
    </submittedName>
</protein>
<accession>A0ABR0AQX4</accession>
<keyword evidence="2" id="KW-1185">Reference proteome</keyword>